<keyword evidence="3" id="KW-0812">Transmembrane</keyword>
<keyword evidence="3" id="KW-1133">Transmembrane helix</keyword>
<evidence type="ECO:0000313" key="6">
    <source>
        <dbReference type="Proteomes" id="UP000672602"/>
    </source>
</evidence>
<keyword evidence="3" id="KW-0472">Membrane</keyword>
<dbReference type="InterPro" id="IPR036291">
    <property type="entry name" value="NAD(P)-bd_dom_sf"/>
</dbReference>
<evidence type="ECO:0000256" key="2">
    <source>
        <dbReference type="SAM" id="MobiDB-lite"/>
    </source>
</evidence>
<evidence type="ECO:0000259" key="4">
    <source>
        <dbReference type="Pfam" id="PF02719"/>
    </source>
</evidence>
<dbReference type="EMBL" id="JAGMWN010000006">
    <property type="protein sequence ID" value="MBP5858108.1"/>
    <property type="molecule type" value="Genomic_DNA"/>
</dbReference>
<gene>
    <name evidence="5" type="ORF">KAJ83_13900</name>
</gene>
<comment type="similarity">
    <text evidence="1">Belongs to the polysaccharide synthase family.</text>
</comment>
<dbReference type="AlphaFoldDB" id="A0A8J7SNM7"/>
<feature type="region of interest" description="Disordered" evidence="2">
    <location>
        <begin position="634"/>
        <end position="678"/>
    </location>
</feature>
<feature type="transmembrane region" description="Helical" evidence="3">
    <location>
        <begin position="83"/>
        <end position="104"/>
    </location>
</feature>
<keyword evidence="6" id="KW-1185">Reference proteome</keyword>
<dbReference type="CDD" id="cd05237">
    <property type="entry name" value="UDP_invert_4-6DH_SDR_e"/>
    <property type="match status" value="1"/>
</dbReference>
<dbReference type="Pfam" id="PF02719">
    <property type="entry name" value="Polysacc_synt_2"/>
    <property type="match status" value="1"/>
</dbReference>
<dbReference type="InterPro" id="IPR003869">
    <property type="entry name" value="Polysac_CapD-like"/>
</dbReference>
<evidence type="ECO:0000313" key="5">
    <source>
        <dbReference type="EMBL" id="MBP5858108.1"/>
    </source>
</evidence>
<sequence length="678" mass="74061">MKRIALPAFLRVRRARVAFLHDVAMAAISFPLALYLRLGESTGYIAADYLWEGTALFALCAAIAFSTVPMYRGIWRYASLNDLVAITKAVTLAILLFVPLLFLLTRLELVPRSVPVIQWFLVIAMLGGPRFLYRVMKDRHFENVLAKQARRRVPVLLVGAADEAELFIREQQRDAGAPYIAVGIIDEKGGRVGREIHGVPVLGTVDALDGLLEKRRWRGEPPERLILTRERMDGATVRRLLEIGEAHGLSLSRLPKLSELKSGLERERSAIRPIAVEDLLGRPQTPLDRAAMRALVAGRRVLVTGAGGTIGSELVRQIVAFGPAEIVLLDASEYQLYLIDLEIRERALDLKRTAILGDIRDRGRIDDVMLRFRPQLVFHAAALKHVPMVEDNPLEGLLTNVVGSRIVADACRKAGVDCMVQISTDKVVNPSNVMGATKRLAEAYIQALDPVSRAAGETRYVVVRFGNVLGSTGSVVPLFQRQLAAGGPLTVTHPEVTRYFMTVREAVELVLQASVVGTEDSEAAGRIFVLDMGDPVKVVDLARQMIHLAGLEPDRDIRIEFTGLRPGEKLYEELLHDQESRLPTRAPGMTLAAPRAGDLTALSESLDRLETLARGRRRRAALDHLTALVPEYEPDPGTLARADASAALSDGGTAGGATDGLDPAGPIADNAPTTRVAE</sequence>
<proteinExistence type="inferred from homology"/>
<evidence type="ECO:0000256" key="1">
    <source>
        <dbReference type="ARBA" id="ARBA00007430"/>
    </source>
</evidence>
<accession>A0A8J7SNM7</accession>
<dbReference type="PANTHER" id="PTHR43318">
    <property type="entry name" value="UDP-N-ACETYLGLUCOSAMINE 4,6-DEHYDRATASE"/>
    <property type="match status" value="1"/>
</dbReference>
<feature type="transmembrane region" description="Helical" evidence="3">
    <location>
        <begin position="20"/>
        <end position="38"/>
    </location>
</feature>
<dbReference type="Gene3D" id="3.40.50.720">
    <property type="entry name" value="NAD(P)-binding Rossmann-like Domain"/>
    <property type="match status" value="2"/>
</dbReference>
<name>A0A8J7SNM7_9PROT</name>
<feature type="domain" description="Polysaccharide biosynthesis protein CapD-like" evidence="4">
    <location>
        <begin position="301"/>
        <end position="589"/>
    </location>
</feature>
<dbReference type="Proteomes" id="UP000672602">
    <property type="component" value="Unassembled WGS sequence"/>
</dbReference>
<dbReference type="SUPFAM" id="SSF51735">
    <property type="entry name" value="NAD(P)-binding Rossmann-fold domains"/>
    <property type="match status" value="1"/>
</dbReference>
<comment type="caution">
    <text evidence="5">The sequence shown here is derived from an EMBL/GenBank/DDBJ whole genome shotgun (WGS) entry which is preliminary data.</text>
</comment>
<organism evidence="5 6">
    <name type="scientific">Marivibrio halodurans</name>
    <dbReference type="NCBI Taxonomy" id="2039722"/>
    <lineage>
        <taxon>Bacteria</taxon>
        <taxon>Pseudomonadati</taxon>
        <taxon>Pseudomonadota</taxon>
        <taxon>Alphaproteobacteria</taxon>
        <taxon>Rhodospirillales</taxon>
        <taxon>Rhodospirillaceae</taxon>
        <taxon>Marivibrio</taxon>
    </lineage>
</organism>
<dbReference type="PANTHER" id="PTHR43318:SF1">
    <property type="entry name" value="POLYSACCHARIDE BIOSYNTHESIS PROTEIN EPSC-RELATED"/>
    <property type="match status" value="1"/>
</dbReference>
<protein>
    <submittedName>
        <fullName evidence="5">Polysaccharide biosynthesis protein</fullName>
    </submittedName>
</protein>
<reference evidence="5" key="1">
    <citation type="submission" date="2021-04" db="EMBL/GenBank/DDBJ databases">
        <authorList>
            <person name="Zhang D.-C."/>
        </authorList>
    </citation>
    <scope>NUCLEOTIDE SEQUENCE</scope>
    <source>
        <strain evidence="5">CGMCC 1.15697</strain>
    </source>
</reference>
<evidence type="ECO:0000256" key="3">
    <source>
        <dbReference type="SAM" id="Phobius"/>
    </source>
</evidence>
<feature type="transmembrane region" description="Helical" evidence="3">
    <location>
        <begin position="50"/>
        <end position="71"/>
    </location>
</feature>
<dbReference type="RefSeq" id="WP_210682686.1">
    <property type="nucleotide sequence ID" value="NZ_JAGMWN010000006.1"/>
</dbReference>
<feature type="compositionally biased region" description="Low complexity" evidence="2">
    <location>
        <begin position="637"/>
        <end position="651"/>
    </location>
</feature>
<dbReference type="InterPro" id="IPR051203">
    <property type="entry name" value="Polysaccharide_Synthase-Rel"/>
</dbReference>
<dbReference type="Pfam" id="PF13727">
    <property type="entry name" value="CoA_binding_3"/>
    <property type="match status" value="1"/>
</dbReference>